<dbReference type="Proteomes" id="UP000190367">
    <property type="component" value="Unassembled WGS sequence"/>
</dbReference>
<accession>A0A1T4R1P0</accession>
<dbReference type="InterPro" id="IPR011256">
    <property type="entry name" value="Reg_factor_effector_dom_sf"/>
</dbReference>
<keyword evidence="3" id="KW-1185">Reference proteome</keyword>
<dbReference type="SUPFAM" id="SSF55136">
    <property type="entry name" value="Probable bacterial effector-binding domain"/>
    <property type="match status" value="1"/>
</dbReference>
<reference evidence="3" key="1">
    <citation type="submission" date="2017-02" db="EMBL/GenBank/DDBJ databases">
        <authorList>
            <person name="Varghese N."/>
            <person name="Submissions S."/>
        </authorList>
    </citation>
    <scope>NUCLEOTIDE SEQUENCE [LARGE SCALE GENOMIC DNA]</scope>
    <source>
        <strain evidence="3">DSM 22224</strain>
    </source>
</reference>
<feature type="domain" description="GyrI-like small molecule binding" evidence="1">
    <location>
        <begin position="157"/>
        <end position="226"/>
    </location>
</feature>
<dbReference type="STRING" id="634771.SAMN04488128_102752"/>
<name>A0A1T4R1P0_9BACT</name>
<dbReference type="InterPro" id="IPR008319">
    <property type="entry name" value="GyrI-like_CCH_Lin2189-like"/>
</dbReference>
<dbReference type="PIRSF" id="PIRSF031644">
    <property type="entry name" value="UCP031644"/>
    <property type="match status" value="1"/>
</dbReference>
<proteinExistence type="predicted"/>
<organism evidence="2 3">
    <name type="scientific">Chitinophaga eiseniae</name>
    <dbReference type="NCBI Taxonomy" id="634771"/>
    <lineage>
        <taxon>Bacteria</taxon>
        <taxon>Pseudomonadati</taxon>
        <taxon>Bacteroidota</taxon>
        <taxon>Chitinophagia</taxon>
        <taxon>Chitinophagales</taxon>
        <taxon>Chitinophagaceae</taxon>
        <taxon>Chitinophaga</taxon>
    </lineage>
</organism>
<gene>
    <name evidence="2" type="ORF">SAMN04488128_102752</name>
</gene>
<dbReference type="AlphaFoldDB" id="A0A1T4R1P0"/>
<evidence type="ECO:0000259" key="1">
    <source>
        <dbReference type="Pfam" id="PF06445"/>
    </source>
</evidence>
<sequence>MKYRNALGWALLLLTGFKLDYTLNLTDMTKLDLTKAFKSYYSATTKPQLAVIEKGLFLTINGQGDPNGESFAENTGALYTVAYGIKAQCKKAGDDFTISKLEGFWWVKDTSVDPLLVPRSEWMYELAIRMPDHVTRQQLSAAVLSAEKKKQSLLFRNVDLKTMEEGKSVQMMHIGPFSEEPASLQQMDAFMHEHGLQMNGRHHEIYLSDFRKTAPERLKTILRHPVK</sequence>
<dbReference type="EMBL" id="FUWZ01000002">
    <property type="protein sequence ID" value="SKA09910.1"/>
    <property type="molecule type" value="Genomic_DNA"/>
</dbReference>
<evidence type="ECO:0000313" key="3">
    <source>
        <dbReference type="Proteomes" id="UP000190367"/>
    </source>
</evidence>
<evidence type="ECO:0000313" key="2">
    <source>
        <dbReference type="EMBL" id="SKA09910.1"/>
    </source>
</evidence>
<dbReference type="Pfam" id="PF06445">
    <property type="entry name" value="GyrI-like"/>
    <property type="match status" value="1"/>
</dbReference>
<protein>
    <recommendedName>
        <fullName evidence="1">GyrI-like small molecule binding domain-containing protein</fullName>
    </recommendedName>
</protein>
<dbReference type="InterPro" id="IPR029442">
    <property type="entry name" value="GyrI-like"/>
</dbReference>
<dbReference type="Gene3D" id="3.20.80.10">
    <property type="entry name" value="Regulatory factor, effector binding domain"/>
    <property type="match status" value="1"/>
</dbReference>
<dbReference type="RefSeq" id="WP_235021530.1">
    <property type="nucleotide sequence ID" value="NZ_FUWZ01000002.1"/>
</dbReference>